<comment type="caution">
    <text evidence="8">The sequence shown here is derived from an EMBL/GenBank/DDBJ whole genome shotgun (WGS) entry which is preliminary data.</text>
</comment>
<evidence type="ECO:0000313" key="8">
    <source>
        <dbReference type="EMBL" id="PWI26048.1"/>
    </source>
</evidence>
<dbReference type="OrthoDB" id="396512at2"/>
<dbReference type="Gene3D" id="3.40.50.11820">
    <property type="match status" value="2"/>
</dbReference>
<keyword evidence="9" id="KW-1185">Reference proteome</keyword>
<keyword evidence="5" id="KW-0777">Teichoic acid biosynthesis</keyword>
<dbReference type="GO" id="GO:0005886">
    <property type="term" value="C:plasma membrane"/>
    <property type="evidence" value="ECO:0007669"/>
    <property type="project" value="UniProtKB-SubCell"/>
</dbReference>
<dbReference type="PANTHER" id="PTHR37316">
    <property type="entry name" value="TEICHOIC ACID GLYCEROL-PHOSPHATE PRIMASE"/>
    <property type="match status" value="1"/>
</dbReference>
<dbReference type="InterPro" id="IPR041038">
    <property type="entry name" value="TarS_C1"/>
</dbReference>
<dbReference type="Proteomes" id="UP000245938">
    <property type="component" value="Unassembled WGS sequence"/>
</dbReference>
<evidence type="ECO:0000256" key="2">
    <source>
        <dbReference type="ARBA" id="ARBA00010488"/>
    </source>
</evidence>
<keyword evidence="4 8" id="KW-0808">Transferase</keyword>
<evidence type="ECO:0000259" key="7">
    <source>
        <dbReference type="Pfam" id="PF18674"/>
    </source>
</evidence>
<evidence type="ECO:0000256" key="1">
    <source>
        <dbReference type="ARBA" id="ARBA00004202"/>
    </source>
</evidence>
<organism evidence="8 9">
    <name type="scientific">Kurthia sibirica</name>
    <dbReference type="NCBI Taxonomy" id="202750"/>
    <lineage>
        <taxon>Bacteria</taxon>
        <taxon>Bacillati</taxon>
        <taxon>Bacillota</taxon>
        <taxon>Bacilli</taxon>
        <taxon>Bacillales</taxon>
        <taxon>Caryophanaceae</taxon>
        <taxon>Kurthia</taxon>
    </lineage>
</organism>
<dbReference type="InterPro" id="IPR043148">
    <property type="entry name" value="TagF_C"/>
</dbReference>
<evidence type="ECO:0000256" key="4">
    <source>
        <dbReference type="ARBA" id="ARBA00022679"/>
    </source>
</evidence>
<dbReference type="SUPFAM" id="SSF53756">
    <property type="entry name" value="UDP-Glycosyltransferase/glycogen phosphorylase"/>
    <property type="match status" value="2"/>
</dbReference>
<dbReference type="InterPro" id="IPR043149">
    <property type="entry name" value="TagF_N"/>
</dbReference>
<dbReference type="GO" id="GO:0019350">
    <property type="term" value="P:teichoic acid biosynthetic process"/>
    <property type="evidence" value="ECO:0007669"/>
    <property type="project" value="UniProtKB-KW"/>
</dbReference>
<keyword evidence="3" id="KW-1003">Cell membrane</keyword>
<proteinExistence type="inferred from homology"/>
<evidence type="ECO:0000313" key="9">
    <source>
        <dbReference type="Proteomes" id="UP000245938"/>
    </source>
</evidence>
<evidence type="ECO:0000256" key="5">
    <source>
        <dbReference type="ARBA" id="ARBA00022944"/>
    </source>
</evidence>
<protein>
    <submittedName>
        <fullName evidence="8">CDP-glycerol--glycerophosphate glycerophosphotransferase</fullName>
    </submittedName>
</protein>
<dbReference type="GO" id="GO:0047355">
    <property type="term" value="F:CDP-glycerol glycerophosphotransferase activity"/>
    <property type="evidence" value="ECO:0007669"/>
    <property type="project" value="InterPro"/>
</dbReference>
<dbReference type="InterPro" id="IPR051612">
    <property type="entry name" value="Teichoic_Acid_Biosynth"/>
</dbReference>
<dbReference type="Pfam" id="PF04464">
    <property type="entry name" value="Glyphos_transf"/>
    <property type="match status" value="2"/>
</dbReference>
<accession>A0A2U3ANE1</accession>
<reference evidence="8 9" key="1">
    <citation type="submission" date="2018-05" db="EMBL/GenBank/DDBJ databases">
        <title>Kurthia sibirica genome sequence.</title>
        <authorList>
            <person name="Maclea K.S."/>
            <person name="Goen A.E."/>
        </authorList>
    </citation>
    <scope>NUCLEOTIDE SEQUENCE [LARGE SCALE GENOMIC DNA]</scope>
    <source>
        <strain evidence="8 9">ATCC 49154</strain>
    </source>
</reference>
<dbReference type="EMBL" id="QFVR01000005">
    <property type="protein sequence ID" value="PWI26048.1"/>
    <property type="molecule type" value="Genomic_DNA"/>
</dbReference>
<dbReference type="RefSeq" id="WP_109305469.1">
    <property type="nucleotide sequence ID" value="NZ_BJUF01000038.1"/>
</dbReference>
<dbReference type="InterPro" id="IPR007554">
    <property type="entry name" value="Glycerophosphate_synth"/>
</dbReference>
<comment type="similarity">
    <text evidence="2">Belongs to the CDP-glycerol glycerophosphotransferase family.</text>
</comment>
<keyword evidence="6" id="KW-0472">Membrane</keyword>
<evidence type="ECO:0000256" key="3">
    <source>
        <dbReference type="ARBA" id="ARBA00022475"/>
    </source>
</evidence>
<dbReference type="Gene3D" id="3.40.50.12580">
    <property type="match status" value="2"/>
</dbReference>
<gene>
    <name evidence="8" type="ORF">DEX24_05835</name>
</gene>
<dbReference type="PANTHER" id="PTHR37316:SF3">
    <property type="entry name" value="TEICHOIC ACID GLYCEROL-PHOSPHATE TRANSFERASE"/>
    <property type="match status" value="1"/>
</dbReference>
<feature type="domain" description="TarS C-terminal" evidence="7">
    <location>
        <begin position="153"/>
        <end position="298"/>
    </location>
</feature>
<comment type="subcellular location">
    <subcellularLocation>
        <location evidence="1">Cell membrane</location>
        <topology evidence="1">Peripheral membrane protein</topology>
    </subcellularLocation>
</comment>
<dbReference type="AlphaFoldDB" id="A0A2U3ANE1"/>
<evidence type="ECO:0000256" key="6">
    <source>
        <dbReference type="ARBA" id="ARBA00023136"/>
    </source>
</evidence>
<sequence length="1091" mass="128490">MDTQYNFHLKQQNSNFKIYINNMNEAIYETILLKSNHHEVTVPIINQEACITSVHLMEWFTHNSQATIFVYLTYLFPVEDRKDELEDIYVMIDHQLYEKRRRLIKPHRMHLLVEGLQPFSLADDTIYPYFNNNGIFVFAKNQSIPRKAYYMNRQLTKIKIADKQFKLQGKLSLRNLEMTSLELELHSRNTGNKTIVAVPFDLVNRMKSKMHIKFDYIYKIDAIAQIREMMLNVRDDEDVWDLFWIIKQQGKNDELRIRCGMPRIIVEQLMRGEINLTEGENIHNAVPYLTVKGRNLSFFYNKYTLEEFSAYKKVVKAGKRKSSNNMKPVWIVGERPYKAQDNGLRFFEYLRSHHPEIDAYYVIRQDSAELENVSACGNIVYYKSAQHFELMAKADFICGTHHPDFLYPNRSKKFTKILHAKQIFLQHGVLGVKNITEFYSKKIKDFNTDLFITSSEREKEIVMKDMGYESYEVAVTGLPRFKRLFDGEIPVKKQILIIPSWRDWLTNEELFLQSDYYERYSSLLNNERLLALKEQGVDILFCLHPNMQRFTHLFTIPKEITIILQGERIVQDLLKESALLITDYSSVAFDFSFLHKPVIYYQFDRSRFLGKYPSHLDIDKTLPGYISSLEDEVVDEVWSSYSSNFEMTDHYKELANSFISQRDDQSNERIFEAIMAIPTSIPKLDQLKNNTLYTIATKKIRKTKYYFPLMKKFYTVASATMKKNPKLILFESNVGKQIADSPKAIYDELIAQNADYEYVWVHNGKTILNNSQTKIIKRLSPEYFYYLAKSSYWINNQNFPSYLKKKKNQQYIQTWHGTPLKKMQNDVQHFAGKDEGYLKRVNQSVKQWDYLVSPSPYASSAFKSAFLFKKEILEVGYPRNDIFYADLAKQQAIITEVKEKYRIDKTKKIVLYAPTFRDDDVNDKRKHEISLKLDLDQLYAALGDGYIILIRAHLIIANKLVIPKEYRDFAINVSKYPDIQHLYLAADICMTDYSSVMFDFAHTKKPLLFFTYDLEHYRENLRGFYIDFEKQAPGPLLLSNDDIIEALVNIEDVTNRYKEKYAAFYEAYCSKENGTAAKQIVQRFFVNKTTA</sequence>
<dbReference type="Pfam" id="PF18674">
    <property type="entry name" value="TarS_C1"/>
    <property type="match status" value="1"/>
</dbReference>
<name>A0A2U3ANE1_9BACL</name>